<dbReference type="GO" id="GO:0005737">
    <property type="term" value="C:cytoplasm"/>
    <property type="evidence" value="ECO:0007669"/>
    <property type="project" value="TreeGrafter"/>
</dbReference>
<comment type="caution">
    <text evidence="4">The sequence shown here is derived from an EMBL/GenBank/DDBJ whole genome shotgun (WGS) entry which is preliminary data.</text>
</comment>
<protein>
    <submittedName>
        <fullName evidence="4">Protein kinase-like protein</fullName>
    </submittedName>
</protein>
<dbReference type="EMBL" id="PVTF01000001">
    <property type="protein sequence ID" value="PRY46087.1"/>
    <property type="molecule type" value="Genomic_DNA"/>
</dbReference>
<keyword evidence="4" id="KW-0808">Transferase</keyword>
<dbReference type="Pfam" id="PF14362">
    <property type="entry name" value="DUF4407"/>
    <property type="match status" value="1"/>
</dbReference>
<feature type="region of interest" description="Disordered" evidence="1">
    <location>
        <begin position="390"/>
        <end position="424"/>
    </location>
</feature>
<dbReference type="InterPro" id="IPR011009">
    <property type="entry name" value="Kinase-like_dom_sf"/>
</dbReference>
<keyword evidence="2" id="KW-0472">Membrane</keyword>
<feature type="domain" description="Protein kinase" evidence="3">
    <location>
        <begin position="441"/>
        <end position="712"/>
    </location>
</feature>
<feature type="transmembrane region" description="Helical" evidence="2">
    <location>
        <begin position="32"/>
        <end position="55"/>
    </location>
</feature>
<dbReference type="GO" id="GO:0005524">
    <property type="term" value="F:ATP binding"/>
    <property type="evidence" value="ECO:0007669"/>
    <property type="project" value="InterPro"/>
</dbReference>
<proteinExistence type="predicted"/>
<dbReference type="SMART" id="SM00220">
    <property type="entry name" value="S_TKc"/>
    <property type="match status" value="1"/>
</dbReference>
<feature type="transmembrane region" description="Helical" evidence="2">
    <location>
        <begin position="290"/>
        <end position="309"/>
    </location>
</feature>
<organism evidence="4 5">
    <name type="scientific">Umezawaea tangerina</name>
    <dbReference type="NCBI Taxonomy" id="84725"/>
    <lineage>
        <taxon>Bacteria</taxon>
        <taxon>Bacillati</taxon>
        <taxon>Actinomycetota</taxon>
        <taxon>Actinomycetes</taxon>
        <taxon>Pseudonocardiales</taxon>
        <taxon>Pseudonocardiaceae</taxon>
        <taxon>Umezawaea</taxon>
    </lineage>
</organism>
<dbReference type="PROSITE" id="PS50011">
    <property type="entry name" value="PROTEIN_KINASE_DOM"/>
    <property type="match status" value="1"/>
</dbReference>
<accession>A0A2T0TK48</accession>
<evidence type="ECO:0000256" key="1">
    <source>
        <dbReference type="SAM" id="MobiDB-lite"/>
    </source>
</evidence>
<evidence type="ECO:0000259" key="3">
    <source>
        <dbReference type="PROSITE" id="PS50011"/>
    </source>
</evidence>
<dbReference type="InterPro" id="IPR045269">
    <property type="entry name" value="Atg1-like"/>
</dbReference>
<gene>
    <name evidence="4" type="ORF">CLV43_101354</name>
</gene>
<dbReference type="InterPro" id="IPR025519">
    <property type="entry name" value="DUF4407"/>
</dbReference>
<dbReference type="GO" id="GO:0004674">
    <property type="term" value="F:protein serine/threonine kinase activity"/>
    <property type="evidence" value="ECO:0007669"/>
    <property type="project" value="InterPro"/>
</dbReference>
<dbReference type="PANTHER" id="PTHR24348">
    <property type="entry name" value="SERINE/THREONINE-PROTEIN KINASE UNC-51-RELATED"/>
    <property type="match status" value="1"/>
</dbReference>
<evidence type="ECO:0000313" key="5">
    <source>
        <dbReference type="Proteomes" id="UP000239494"/>
    </source>
</evidence>
<dbReference type="AlphaFoldDB" id="A0A2T0TK48"/>
<name>A0A2T0TK48_9PSEU</name>
<dbReference type="Pfam" id="PF00069">
    <property type="entry name" value="Pkinase"/>
    <property type="match status" value="1"/>
</dbReference>
<keyword evidence="4" id="KW-0418">Kinase</keyword>
<keyword evidence="5" id="KW-1185">Reference proteome</keyword>
<sequence>MPIWWLGNGFVWLGGASWRGVRDRHDRSSYQLSGLFVLLNGVIAWGLFTLAAVGMGVVPDFGTAAPYTAVWGLFIAAFDRAIASKPADPNGKARGAFSYVVRGLCACLIGFIIAEAGALAIFHDDVERTMRDTISQQVTDSRVLVVGTDGNPNGRMAELKGLKADRAKLDTDVAAAQAEADRTRRLAACERDPRGCQELVQSGEITGAGGDGDKTAVRDSEHAAAEAKLTEAKTALAAQSTNLDDRIAELDGKLTADLDTAQAAAKASDGVPARWRAMLDFTTRDTTAMFMHWLIVIFCVLLDLIPLLLKIWRGRTGYDMTVMASRERREREITYTAQRHRESLDRVLARERIDQSLDVDLARLRAESSTKIEAERQRLWVEAEFERLGTEPPSIDMPSQRGNPPVSAQDRPADPPPIPDDWTDEDRELIGHLFDERFRAVEPLEGADRGAFGRMLMGRDLQTNERVVIKAVRDADGDNRLVRRSPLRRMWQREVDAARRLDNANIGQIITSGVESGYLWTVSPLYSPGSLVHWITKTAERGGDGYTLQHSIDHIRQLTRALVYAHSENVTHGDIKPTNAVLDGPTLVLVDWGFARLLNQTEDTGAVGGTPMYTAPEVLLRASHDPELADLYSVGATWYFLLTGRPPYQHLDQGSGAKEIAKQIQDGASCTRLDELLPDLPEAVVQLVHNLISVFPNRRVEFDGDDHPAKWLERAISRIATVVTTTDQGSMPVGPGALGARRHTKTTTHTIIESSASALLDPEDTVRLPKPTEHHEVPRTALLDDTIPSFLPAVRVEDNTNN</sequence>
<keyword evidence="2" id="KW-1133">Transmembrane helix</keyword>
<dbReference type="Proteomes" id="UP000239494">
    <property type="component" value="Unassembled WGS sequence"/>
</dbReference>
<dbReference type="SUPFAM" id="SSF56112">
    <property type="entry name" value="Protein kinase-like (PK-like)"/>
    <property type="match status" value="1"/>
</dbReference>
<evidence type="ECO:0000256" key="2">
    <source>
        <dbReference type="SAM" id="Phobius"/>
    </source>
</evidence>
<dbReference type="Gene3D" id="1.10.510.10">
    <property type="entry name" value="Transferase(Phosphotransferase) domain 1"/>
    <property type="match status" value="1"/>
</dbReference>
<keyword evidence="2" id="KW-0812">Transmembrane</keyword>
<reference evidence="4 5" key="1">
    <citation type="submission" date="2018-03" db="EMBL/GenBank/DDBJ databases">
        <title>Genomic Encyclopedia of Archaeal and Bacterial Type Strains, Phase II (KMG-II): from individual species to whole genera.</title>
        <authorList>
            <person name="Goeker M."/>
        </authorList>
    </citation>
    <scope>NUCLEOTIDE SEQUENCE [LARGE SCALE GENOMIC DNA]</scope>
    <source>
        <strain evidence="4 5">DSM 44720</strain>
    </source>
</reference>
<dbReference type="InterPro" id="IPR000719">
    <property type="entry name" value="Prot_kinase_dom"/>
</dbReference>
<evidence type="ECO:0000313" key="4">
    <source>
        <dbReference type="EMBL" id="PRY46087.1"/>
    </source>
</evidence>
<feature type="transmembrane region" description="Helical" evidence="2">
    <location>
        <begin position="99"/>
        <end position="122"/>
    </location>
</feature>
<dbReference type="CDD" id="cd14014">
    <property type="entry name" value="STKc_PknB_like"/>
    <property type="match status" value="1"/>
</dbReference>